<dbReference type="VEuPathDB" id="FungiDB:SOCG_02925"/>
<comment type="subunit">
    <text evidence="4">Part of a tri-snRNP complex.</text>
</comment>
<dbReference type="eggNOG" id="KOG3263">
    <property type="taxonomic scope" value="Eukaryota"/>
</dbReference>
<evidence type="ECO:0000313" key="10">
    <source>
        <dbReference type="EMBL" id="EPX73707.1"/>
    </source>
</evidence>
<dbReference type="InterPro" id="IPR013957">
    <property type="entry name" value="SNRNP27"/>
</dbReference>
<evidence type="ECO:0000256" key="8">
    <source>
        <dbReference type="SAM" id="MobiDB-lite"/>
    </source>
</evidence>
<dbReference type="Pfam" id="PF08648">
    <property type="entry name" value="SNRNP27"/>
    <property type="match status" value="1"/>
</dbReference>
<reference evidence="10 11" key="1">
    <citation type="journal article" date="2011" name="Science">
        <title>Comparative functional genomics of the fission yeasts.</title>
        <authorList>
            <person name="Rhind N."/>
            <person name="Chen Z."/>
            <person name="Yassour M."/>
            <person name="Thompson D.A."/>
            <person name="Haas B.J."/>
            <person name="Habib N."/>
            <person name="Wapinski I."/>
            <person name="Roy S."/>
            <person name="Lin M.F."/>
            <person name="Heiman D.I."/>
            <person name="Young S.K."/>
            <person name="Furuya K."/>
            <person name="Guo Y."/>
            <person name="Pidoux A."/>
            <person name="Chen H.M."/>
            <person name="Robbertse B."/>
            <person name="Goldberg J.M."/>
            <person name="Aoki K."/>
            <person name="Bayne E.H."/>
            <person name="Berlin A.M."/>
            <person name="Desjardins C.A."/>
            <person name="Dobbs E."/>
            <person name="Dukaj L."/>
            <person name="Fan L."/>
            <person name="FitzGerald M.G."/>
            <person name="French C."/>
            <person name="Gujja S."/>
            <person name="Hansen K."/>
            <person name="Keifenheim D."/>
            <person name="Levin J.Z."/>
            <person name="Mosher R.A."/>
            <person name="Mueller C.A."/>
            <person name="Pfiffner J."/>
            <person name="Priest M."/>
            <person name="Russ C."/>
            <person name="Smialowska A."/>
            <person name="Swoboda P."/>
            <person name="Sykes S.M."/>
            <person name="Vaughn M."/>
            <person name="Vengrova S."/>
            <person name="Yoder R."/>
            <person name="Zeng Q."/>
            <person name="Allshire R."/>
            <person name="Baulcombe D."/>
            <person name="Birren B.W."/>
            <person name="Brown W."/>
            <person name="Ekwall K."/>
            <person name="Kellis M."/>
            <person name="Leatherwood J."/>
            <person name="Levin H."/>
            <person name="Margalit H."/>
            <person name="Martienssen R."/>
            <person name="Nieduszynski C.A."/>
            <person name="Spatafora J.W."/>
            <person name="Friedman N."/>
            <person name="Dalgaard J.Z."/>
            <person name="Baumann P."/>
            <person name="Niki H."/>
            <person name="Regev A."/>
            <person name="Nusbaum C."/>
        </authorList>
    </citation>
    <scope>NUCLEOTIDE SEQUENCE [LARGE SCALE GENOMIC DNA]</scope>
    <source>
        <strain evidence="11">yFS286</strain>
    </source>
</reference>
<evidence type="ECO:0000256" key="2">
    <source>
        <dbReference type="ARBA" id="ARBA00004123"/>
    </source>
</evidence>
<comment type="function">
    <text evidence="1">May play a role in mRNA splicing.</text>
</comment>
<evidence type="ECO:0000256" key="4">
    <source>
        <dbReference type="ARBA" id="ARBA00011825"/>
    </source>
</evidence>
<feature type="compositionally biased region" description="Basic and acidic residues" evidence="8">
    <location>
        <begin position="120"/>
        <end position="180"/>
    </location>
</feature>
<evidence type="ECO:0000313" key="11">
    <source>
        <dbReference type="Proteomes" id="UP000016088"/>
    </source>
</evidence>
<evidence type="ECO:0000256" key="6">
    <source>
        <dbReference type="ARBA" id="ARBA00023187"/>
    </source>
</evidence>
<comment type="similarity">
    <text evidence="3">Belongs to the SNUT3 family.</text>
</comment>
<dbReference type="RefSeq" id="XP_013016869.1">
    <property type="nucleotide sequence ID" value="XM_013161415.1"/>
</dbReference>
<keyword evidence="7" id="KW-0539">Nucleus</keyword>
<feature type="compositionally biased region" description="Basic and acidic residues" evidence="8">
    <location>
        <begin position="216"/>
        <end position="226"/>
    </location>
</feature>
<evidence type="ECO:0000256" key="3">
    <source>
        <dbReference type="ARBA" id="ARBA00008218"/>
    </source>
</evidence>
<dbReference type="HOGENOM" id="CLU_1082427_0_0_1"/>
<keyword evidence="5" id="KW-0507">mRNA processing</keyword>
<feature type="region of interest" description="Disordered" evidence="8">
    <location>
        <begin position="120"/>
        <end position="233"/>
    </location>
</feature>
<dbReference type="AlphaFoldDB" id="S9Q0I3"/>
<dbReference type="Proteomes" id="UP000016088">
    <property type="component" value="Unassembled WGS sequence"/>
</dbReference>
<dbReference type="OrthoDB" id="21368at2759"/>
<dbReference type="OMA" id="VDSSTMW"/>
<keyword evidence="6" id="KW-0508">mRNA splicing</keyword>
<keyword evidence="11" id="KW-1185">Reference proteome</keyword>
<dbReference type="PANTHER" id="PTHR31077:SF1">
    <property type="entry name" value="U4_U6.U5 SMALL NUCLEAR RIBONUCLEOPROTEIN 27 KDA PROTEIN"/>
    <property type="match status" value="1"/>
</dbReference>
<dbReference type="GeneID" id="25031899"/>
<proteinExistence type="inferred from homology"/>
<evidence type="ECO:0000256" key="5">
    <source>
        <dbReference type="ARBA" id="ARBA00022664"/>
    </source>
</evidence>
<protein>
    <submittedName>
        <fullName evidence="10">U4/U6 X U5 tri-snRNP complex subunit</fullName>
    </submittedName>
</protein>
<comment type="subcellular location">
    <subcellularLocation>
        <location evidence="2">Nucleus</location>
    </subcellularLocation>
</comment>
<accession>S9Q0I3</accession>
<feature type="region of interest" description="Disordered" evidence="8">
    <location>
        <begin position="1"/>
        <end position="108"/>
    </location>
</feature>
<evidence type="ECO:0000259" key="9">
    <source>
        <dbReference type="Pfam" id="PF08648"/>
    </source>
</evidence>
<evidence type="ECO:0000256" key="1">
    <source>
        <dbReference type="ARBA" id="ARBA00003632"/>
    </source>
</evidence>
<dbReference type="GO" id="GO:0071011">
    <property type="term" value="C:precatalytic spliceosome"/>
    <property type="evidence" value="ECO:0007669"/>
    <property type="project" value="TreeGrafter"/>
</dbReference>
<organism evidence="10 11">
    <name type="scientific">Schizosaccharomyces octosporus (strain yFS286)</name>
    <name type="common">Fission yeast</name>
    <name type="synonym">Octosporomyces octosporus</name>
    <dbReference type="NCBI Taxonomy" id="483514"/>
    <lineage>
        <taxon>Eukaryota</taxon>
        <taxon>Fungi</taxon>
        <taxon>Dikarya</taxon>
        <taxon>Ascomycota</taxon>
        <taxon>Taphrinomycotina</taxon>
        <taxon>Schizosaccharomycetes</taxon>
        <taxon>Schizosaccharomycetales</taxon>
        <taxon>Schizosaccharomycetaceae</taxon>
        <taxon>Schizosaccharomyces</taxon>
    </lineage>
</organism>
<feature type="compositionally biased region" description="Low complexity" evidence="8">
    <location>
        <begin position="247"/>
        <end position="258"/>
    </location>
</feature>
<feature type="region of interest" description="Disordered" evidence="8">
    <location>
        <begin position="246"/>
        <end position="265"/>
    </location>
</feature>
<name>S9Q0I3_SCHOY</name>
<sequence length="293" mass="35497">MSSNRRNYEREEDRLSYRSQRVEKEGLPRTTYRDTRERERERGGRQREGGRFQREKSPERQNDRYARTRDFHRSHNRDWDRGGERRLERERERERVPDGDRMYRRERYDRYDRYDRVDRRREDVEERFRGGDRRGERERERVREQGQKQDLGREKEKDLDKRNGERRDFKFSDSGEERMQAEMIARRKGQQKEKPTDETIEGMGAMSSGNGNGKEQNLKKEEGGRGEEEEEEVIVQEELNPMEDMQSMMGFSGFGTTTGKKHGDVGDVFKQKKAKYRQYMNRPGGFNRPLERD</sequence>
<dbReference type="GO" id="GO:0006397">
    <property type="term" value="P:mRNA processing"/>
    <property type="evidence" value="ECO:0007669"/>
    <property type="project" value="UniProtKB-KW"/>
</dbReference>
<evidence type="ECO:0000256" key="7">
    <source>
        <dbReference type="ARBA" id="ARBA00023242"/>
    </source>
</evidence>
<dbReference type="GO" id="GO:0008380">
    <property type="term" value="P:RNA splicing"/>
    <property type="evidence" value="ECO:0007669"/>
    <property type="project" value="UniProtKB-KW"/>
</dbReference>
<dbReference type="PANTHER" id="PTHR31077">
    <property type="entry name" value="U4/U6.U5 SMALL NUCLEAR RIBONUCLEOPROTEIN 27 KDA PROTEIN"/>
    <property type="match status" value="1"/>
</dbReference>
<dbReference type="EMBL" id="KE503206">
    <property type="protein sequence ID" value="EPX73707.1"/>
    <property type="molecule type" value="Genomic_DNA"/>
</dbReference>
<feature type="domain" description="U4/U6.U5 small nuclear ribonucleoprotein 27kDa protein" evidence="9">
    <location>
        <begin position="242"/>
        <end position="291"/>
    </location>
</feature>
<gene>
    <name evidence="10" type="ORF">SOCG_02925</name>
</gene>